<proteinExistence type="predicted"/>
<evidence type="ECO:0000313" key="4">
    <source>
        <dbReference type="Proteomes" id="UP001163823"/>
    </source>
</evidence>
<dbReference type="EMBL" id="JARAOO010000006">
    <property type="protein sequence ID" value="KAJ7963837.1"/>
    <property type="molecule type" value="Genomic_DNA"/>
</dbReference>
<reference evidence="3" key="1">
    <citation type="journal article" date="2023" name="Science">
        <title>Elucidation of the pathway for biosynthesis of saponin adjuvants from the soapbark tree.</title>
        <authorList>
            <person name="Reed J."/>
            <person name="Orme A."/>
            <person name="El-Demerdash A."/>
            <person name="Owen C."/>
            <person name="Martin L.B.B."/>
            <person name="Misra R.C."/>
            <person name="Kikuchi S."/>
            <person name="Rejzek M."/>
            <person name="Martin A.C."/>
            <person name="Harkess A."/>
            <person name="Leebens-Mack J."/>
            <person name="Louveau T."/>
            <person name="Stephenson M.J."/>
            <person name="Osbourn A."/>
        </authorList>
    </citation>
    <scope>NUCLEOTIDE SEQUENCE</scope>
    <source>
        <strain evidence="3">S10</strain>
    </source>
</reference>
<feature type="domain" description="URB1 N-terminal" evidence="1">
    <location>
        <begin position="81"/>
        <end position="386"/>
    </location>
</feature>
<dbReference type="KEGG" id="qsa:O6P43_013732"/>
<accession>A0AAD7PQJ2</accession>
<organism evidence="3 4">
    <name type="scientific">Quillaja saponaria</name>
    <name type="common">Soap bark tree</name>
    <dbReference type="NCBI Taxonomy" id="32244"/>
    <lineage>
        <taxon>Eukaryota</taxon>
        <taxon>Viridiplantae</taxon>
        <taxon>Streptophyta</taxon>
        <taxon>Embryophyta</taxon>
        <taxon>Tracheophyta</taxon>
        <taxon>Spermatophyta</taxon>
        <taxon>Magnoliopsida</taxon>
        <taxon>eudicotyledons</taxon>
        <taxon>Gunneridae</taxon>
        <taxon>Pentapetalae</taxon>
        <taxon>rosids</taxon>
        <taxon>fabids</taxon>
        <taxon>Fabales</taxon>
        <taxon>Quillajaceae</taxon>
        <taxon>Quillaja</taxon>
    </lineage>
</organism>
<dbReference type="Pfam" id="PF16201">
    <property type="entry name" value="NopRA1"/>
    <property type="match status" value="1"/>
</dbReference>
<gene>
    <name evidence="3" type="ORF">O6P43_013732</name>
</gene>
<dbReference type="Proteomes" id="UP001163823">
    <property type="component" value="Chromosome 6"/>
</dbReference>
<evidence type="ECO:0000259" key="1">
    <source>
        <dbReference type="Pfam" id="PF11707"/>
    </source>
</evidence>
<dbReference type="GO" id="GO:0000463">
    <property type="term" value="P:maturation of LSU-rRNA from tricistronic rRNA transcript (SSU-rRNA, 5.8S rRNA, LSU-rRNA)"/>
    <property type="evidence" value="ECO:0007669"/>
    <property type="project" value="TreeGrafter"/>
</dbReference>
<dbReference type="InterPro" id="IPR039844">
    <property type="entry name" value="URB1"/>
</dbReference>
<dbReference type="PANTHER" id="PTHR13500:SF0">
    <property type="entry name" value="NUCLEOLAR PRE-RIBOSOMAL-ASSOCIATED PROTEIN 1"/>
    <property type="match status" value="1"/>
</dbReference>
<protein>
    <submittedName>
        <fullName evidence="3">Nucleolar pre-ribosomal-associated protein 1</fullName>
    </submittedName>
</protein>
<dbReference type="Pfam" id="PF11707">
    <property type="entry name" value="Npa1"/>
    <property type="match status" value="1"/>
</dbReference>
<name>A0AAD7PQJ2_QUISA</name>
<keyword evidence="4" id="KW-1185">Reference proteome</keyword>
<dbReference type="PANTHER" id="PTHR13500">
    <property type="entry name" value="NUCLEOLAR PRERIBOSOMAL-ASSOCIATED PROTEIN 1"/>
    <property type="match status" value="1"/>
</dbReference>
<evidence type="ECO:0000259" key="2">
    <source>
        <dbReference type="Pfam" id="PF16201"/>
    </source>
</evidence>
<dbReference type="GO" id="GO:0000466">
    <property type="term" value="P:maturation of 5.8S rRNA from tricistronic rRNA transcript (SSU-rRNA, 5.8S rRNA, LSU-rRNA)"/>
    <property type="evidence" value="ECO:0007669"/>
    <property type="project" value="TreeGrafter"/>
</dbReference>
<evidence type="ECO:0000313" key="3">
    <source>
        <dbReference type="EMBL" id="KAJ7963837.1"/>
    </source>
</evidence>
<dbReference type="GO" id="GO:0005730">
    <property type="term" value="C:nucleolus"/>
    <property type="evidence" value="ECO:0007669"/>
    <property type="project" value="TreeGrafter"/>
</dbReference>
<dbReference type="InterPro" id="IPR021714">
    <property type="entry name" value="URB1_N"/>
</dbReference>
<comment type="caution">
    <text evidence="3">The sequence shown here is derived from an EMBL/GenBank/DDBJ whole genome shotgun (WGS) entry which is preliminary data.</text>
</comment>
<sequence>MEKATSQAMVDDDGDMEVEREEIINPIVKVNYEAKLKELLHKITNIEIKLCSDGTKEFMKLLKGVDGGELLRQYVRGSSKCSELLEVWKFRRGKPGMQYIVKLVSAILGHPEGKYKPNDKEWMTVSRVLDKFSRLLIEEYTGDVYKELNSKEAKRQCAALLLMASIVRRGSGLASKVAKNFDFKLGEFMKLGVYKKKRNEERRKQSMRKSFVGFAMSFLEVGNPGLLRWILQQKEMYSGVLRGLGHDDDETVVYVLLTLQDRVLVEQSMVPPGLRSVIFGSVTLEQLIDISGRGGGPTAELAYNVLLKVCTDPNNGLMPDLKRQPSPLRGNPKRIMGLMKKLQATEIGYHRDLLLAIVKGRPSFGSAYLEEFPYNIEDYLSPSWLAAISLAADLISSVGTGLSFGFLNYQSYDQPSFDGADMQSIMKCLFPRPFSRSMINKGLLHSDFLVKHGTLRFLFEVLKLLDYLVGALNHGSFSSNESMQHLSSLKQEIQNEARTSLPDSQVLLTLLSSVGGRSREHKPCAKRMAAIETYDENRGNNMKKLKMSTVDADIDIVVGGISSAQDVELTRGNGKDVGTHTIDDLDNAKDLTNVLVEIWGFDLCSIPVTTLEDAGIYFHTKLIDALKLYLRTMPAVLEGSFEFFMGILNNPLELPSSLQISLLSLLIQYIGLCPKSGIPTRAPPLMYKHLQTFIKMLIFSPINDIRDHAYNLVKTAMFSTGAFDKNSREIRGWLLFLPGYDRNKSSISDLEVEVLKNLSPVVISFLCDAISTLGNNLIRYWDKLKGYIHSLKDVKDVSPNFSPLIICILEKFLRLLHTKSGTWKLPEKSIVSLYLCNTLKYLLQTQVDAGLFSALIDTVLSERIDGHYDFRELFCDWRSLKNLLFFSRSISHKQAYCIFSSYEESVPPDSSFRRTLGEVEKLLSSGDGGEMAGLTTAFIFSIICAATDGVLTDLPSVMSISHRLLGVPFTVLSSIFFIEDRFFTSVPKFWPAMFFTGVGMAVSLLNCDSKKNDDTGTYGLPLHIEQITYNQDFDAVKADATAFSFFLKQTPFHVLFPAIMSAIGTPLEHCKIQELLLGKLSECSTDFCHISNLRLVLFWIWQIQLCYNSNPPLELEELCKICVILVENLLAQLLVPKSDSDCSINCEFCSSSQNIQEVAETIFCHPAVVMSLSFPLGGSMDFWKGDIGHSLDAVIVLTRQRAHELNHQVLNILTTTLDYFWSIWNTHLSVSRASVSAYKQLLKAFDSLIGRLFMQVKDKFEQCIRTKDVEPLFPELYTLHALSKFISPFRLLELVDWMFHTVEVVEANDITVWRSCKTSALSVGCCIATAAFNMLSNYLLLPIIERVPYDLFCEMDEKNVKANIIGKIYSRVIKFAITFESDFADNCLLEAVNAVYRQKHLQHQNFHPFALALWMIIMITPEEMVSHCLHRINMKRAKYIFLLIELSSLHSSIFGHLFLGILNESSQHEYDLVEGTDHLTLSEDHSIMLLPASLSSFNSISMRFGKDYFKDFKSLSSFYARILLKGFHQWKSFVSRDIFEEEFGESWPSSTQELLCLIDCSLLGKSVHILWYQFTFGGDSMKVKKRLKLFDSIFPHSSSHDELLDCDSCEMDRFSLKQSLNVIKRIVLKISLCRMLLFPRETDKDLKEVPSEMESCKIKSSRARFLSILVDIWQCIVKKYAVVSTRSGQRNISSLYNHLEVFISTNILELTLMMCNDLIQLQSIPFLEKLLKSALRYRFEDPATLKMLQVFFILLREGKLSCSLYLNMLLAHSQFASTILSVPKFSGSSHVGSLSKLASSILGSVAIPSTDQNNIVGKPDCETTGPSQKQLEIVKLLRILIQLKAHQCSFDPQNDNDINLKELHSLLLCSYGATLSEFDLEIYKLMQEIEYMNESLSQHVREMDFLWGAAALKVLGERGLEQDASATIMVDSEAIDECRRSQFRETLPVDPKMCVSTVLYFPYDRSACDKPLSVLEVQPDNIKEMLEAHSSHAELRKQYDPAFILRFSINSLSMGFIEPLEFASLGLLAVSFVSMSSPDDVIRKLAYDTLEIFKRALEACQKRKDVMQLRLLLTSLQNSIEEPWQRIPSVVSLFAAEVSFVALDPSHVHYEALSTLLKRSSRLNMKVVPLFHEFFWSTSINFKAERVWMLRLVYAGLNSDDDARIYIRNSILETLMNFYVSPLSDKESKELILQVVKKSVKLHKTAHYLVKRCGLFSWLSSLISTSRGRLNGDEKRIFLMQVVVILQVVNDVISSRNITTWLETCALEQLVELSSQLYNFILGDVNLIKEIVALVDPLLQTLILTLKISQKRKTYKPHFTLSLEGLYQIYQVVDACNSATICVNPVFALEAILMSTPPVSLFYMCPEKFSKFLTWAISTALQSDSAKRFLSKDTHLYFTRNSGEEPTEDSLVSKLLRWLTASIIIGKLSWKSNNVLPEFSEPLNLRTLHSLLEHIKDTSDQKNANIIGCKKLAAIIFYLHQLLGTNCRMLSSVVSALCLLLFGASSSAECGSDLLHAHEDLVRPLCMRIRCPAEANPSWRWSFYQPWEDLSLEVTDARVMDEQHACLTLLVIISNVLVDEKTLEIQSLSPLDIEKSGVFRWEKSFLETESQHMINNRT</sequence>
<dbReference type="InterPro" id="IPR032436">
    <property type="entry name" value="URB1_C"/>
</dbReference>
<feature type="domain" description="URB1 C-terminal" evidence="2">
    <location>
        <begin position="2028"/>
        <end position="2218"/>
    </location>
</feature>